<evidence type="ECO:0000313" key="7">
    <source>
        <dbReference type="EMBL" id="RHZ91646.1"/>
    </source>
</evidence>
<dbReference type="Gene3D" id="3.30.1330.60">
    <property type="entry name" value="OmpA-like domain"/>
    <property type="match status" value="1"/>
</dbReference>
<dbReference type="Pfam" id="PF00691">
    <property type="entry name" value="OmpA"/>
    <property type="match status" value="1"/>
</dbReference>
<dbReference type="RefSeq" id="WP_119001155.1">
    <property type="nucleotide sequence ID" value="NZ_QWGP01000031.1"/>
</dbReference>
<evidence type="ECO:0000256" key="5">
    <source>
        <dbReference type="SAM" id="SignalP"/>
    </source>
</evidence>
<dbReference type="SUPFAM" id="SSF103088">
    <property type="entry name" value="OmpA-like"/>
    <property type="match status" value="1"/>
</dbReference>
<dbReference type="InterPro" id="IPR006664">
    <property type="entry name" value="OMP_bac"/>
</dbReference>
<keyword evidence="5" id="KW-0732">Signal</keyword>
<comment type="subcellular location">
    <subcellularLocation>
        <location evidence="1">Cell outer membrane</location>
    </subcellularLocation>
</comment>
<reference evidence="7 8" key="1">
    <citation type="submission" date="2018-08" db="EMBL/GenBank/DDBJ databases">
        <title>Draft genome sequence of Rhodobacter sphaeroides FY.</title>
        <authorList>
            <person name="Rayyan A."/>
            <person name="Meyer T.E."/>
            <person name="Kyndt J.A."/>
        </authorList>
    </citation>
    <scope>NUCLEOTIDE SEQUENCE [LARGE SCALE GENOMIC DNA]</scope>
    <source>
        <strain evidence="7 8">FY</strain>
    </source>
</reference>
<dbReference type="EMBL" id="QWGP01000031">
    <property type="protein sequence ID" value="RHZ91646.1"/>
    <property type="molecule type" value="Genomic_DNA"/>
</dbReference>
<name>A0AAX1UG94_CERSP</name>
<evidence type="ECO:0000256" key="4">
    <source>
        <dbReference type="PROSITE-ProRule" id="PRU00473"/>
    </source>
</evidence>
<feature type="signal peptide" evidence="5">
    <location>
        <begin position="1"/>
        <end position="19"/>
    </location>
</feature>
<protein>
    <submittedName>
        <fullName evidence="7">OmpA family protein</fullName>
    </submittedName>
</protein>
<evidence type="ECO:0000256" key="1">
    <source>
        <dbReference type="ARBA" id="ARBA00004442"/>
    </source>
</evidence>
<dbReference type="InterPro" id="IPR006665">
    <property type="entry name" value="OmpA-like"/>
</dbReference>
<dbReference type="PANTHER" id="PTHR30329:SF21">
    <property type="entry name" value="LIPOPROTEIN YIAD-RELATED"/>
    <property type="match status" value="1"/>
</dbReference>
<dbReference type="PANTHER" id="PTHR30329">
    <property type="entry name" value="STATOR ELEMENT OF FLAGELLAR MOTOR COMPLEX"/>
    <property type="match status" value="1"/>
</dbReference>
<proteinExistence type="predicted"/>
<sequence length="310" mass="33089">MIRQLLLAALILCPGAAAALELGAPWTRVERQEEASASYRLPTGPWTEAGLPMRPIEGRIVRSVWQRDLAETSTLDLLAPLRAALEAEGFRPLFECETRGCGGFDFRYATDVLPEPEMHVDLGDFRFFAAIREGAEGAEAVSLLISRSDATGFVQVIEALPRTAAPPAPVAVPDEPVAAEAPAPAAGTLIPRLEETGAAVLEELVFGSGSAELEDRAYPALADLAQWLKEDPARRVVIVGHTDASGGLEGNVTLSRARAASVRERLIARHGVDGAQVTADGVGYLAPRATNRTEEGRARNRRVEVMLLAG</sequence>
<evidence type="ECO:0000256" key="2">
    <source>
        <dbReference type="ARBA" id="ARBA00023136"/>
    </source>
</evidence>
<dbReference type="PRINTS" id="PR01021">
    <property type="entry name" value="OMPADOMAIN"/>
</dbReference>
<dbReference type="PROSITE" id="PS51123">
    <property type="entry name" value="OMPA_2"/>
    <property type="match status" value="1"/>
</dbReference>
<dbReference type="InterPro" id="IPR050330">
    <property type="entry name" value="Bact_OuterMem_StrucFunc"/>
</dbReference>
<keyword evidence="2 4" id="KW-0472">Membrane</keyword>
<dbReference type="Proteomes" id="UP000266305">
    <property type="component" value="Unassembled WGS sequence"/>
</dbReference>
<gene>
    <name evidence="7" type="ORF">D1114_19580</name>
</gene>
<dbReference type="GO" id="GO:0009279">
    <property type="term" value="C:cell outer membrane"/>
    <property type="evidence" value="ECO:0007669"/>
    <property type="project" value="UniProtKB-SubCell"/>
</dbReference>
<comment type="caution">
    <text evidence="7">The sequence shown here is derived from an EMBL/GenBank/DDBJ whole genome shotgun (WGS) entry which is preliminary data.</text>
</comment>
<evidence type="ECO:0000313" key="8">
    <source>
        <dbReference type="Proteomes" id="UP000266305"/>
    </source>
</evidence>
<keyword evidence="3" id="KW-0998">Cell outer membrane</keyword>
<evidence type="ECO:0000256" key="3">
    <source>
        <dbReference type="ARBA" id="ARBA00023237"/>
    </source>
</evidence>
<dbReference type="CDD" id="cd07185">
    <property type="entry name" value="OmpA_C-like"/>
    <property type="match status" value="1"/>
</dbReference>
<dbReference type="AlphaFoldDB" id="A0AAX1UG94"/>
<organism evidence="7 8">
    <name type="scientific">Cereibacter sphaeroides</name>
    <name type="common">Rhodobacter sphaeroides</name>
    <dbReference type="NCBI Taxonomy" id="1063"/>
    <lineage>
        <taxon>Bacteria</taxon>
        <taxon>Pseudomonadati</taxon>
        <taxon>Pseudomonadota</taxon>
        <taxon>Alphaproteobacteria</taxon>
        <taxon>Rhodobacterales</taxon>
        <taxon>Paracoccaceae</taxon>
        <taxon>Cereibacter</taxon>
    </lineage>
</organism>
<evidence type="ECO:0000259" key="6">
    <source>
        <dbReference type="PROSITE" id="PS51123"/>
    </source>
</evidence>
<accession>A0AAX1UG94</accession>
<feature type="domain" description="OmpA-like" evidence="6">
    <location>
        <begin position="193"/>
        <end position="310"/>
    </location>
</feature>
<feature type="chain" id="PRO_5043993368" evidence="5">
    <location>
        <begin position="20"/>
        <end position="310"/>
    </location>
</feature>
<dbReference type="InterPro" id="IPR036737">
    <property type="entry name" value="OmpA-like_sf"/>
</dbReference>